<sequence>MSDKTYQKTLDETDFVPTHLKGILLTIILY</sequence>
<protein>
    <submittedName>
        <fullName evidence="1">Uncharacterized protein</fullName>
    </submittedName>
</protein>
<gene>
    <name evidence="1" type="ORF">SAMN06265350_103136</name>
</gene>
<organism evidence="1 2">
    <name type="scientific">Solitalea koreensis</name>
    <dbReference type="NCBI Taxonomy" id="543615"/>
    <lineage>
        <taxon>Bacteria</taxon>
        <taxon>Pseudomonadati</taxon>
        <taxon>Bacteroidota</taxon>
        <taxon>Sphingobacteriia</taxon>
        <taxon>Sphingobacteriales</taxon>
        <taxon>Sphingobacteriaceae</taxon>
        <taxon>Solitalea</taxon>
    </lineage>
</organism>
<proteinExistence type="predicted"/>
<evidence type="ECO:0000313" key="2">
    <source>
        <dbReference type="Proteomes" id="UP000315971"/>
    </source>
</evidence>
<evidence type="ECO:0000313" key="1">
    <source>
        <dbReference type="EMBL" id="SMO53476.1"/>
    </source>
</evidence>
<dbReference type="EMBL" id="FXSZ01000003">
    <property type="protein sequence ID" value="SMO53476.1"/>
    <property type="molecule type" value="Genomic_DNA"/>
</dbReference>
<accession>A0A521C1X0</accession>
<name>A0A521C1X0_9SPHI</name>
<keyword evidence="2" id="KW-1185">Reference proteome</keyword>
<reference evidence="1 2" key="1">
    <citation type="submission" date="2017-05" db="EMBL/GenBank/DDBJ databases">
        <authorList>
            <person name="Varghese N."/>
            <person name="Submissions S."/>
        </authorList>
    </citation>
    <scope>NUCLEOTIDE SEQUENCE [LARGE SCALE GENOMIC DNA]</scope>
    <source>
        <strain evidence="1 2">DSM 21342</strain>
    </source>
</reference>
<dbReference type="Proteomes" id="UP000315971">
    <property type="component" value="Unassembled WGS sequence"/>
</dbReference>
<dbReference type="AlphaFoldDB" id="A0A521C1X0"/>